<dbReference type="STRING" id="573413.Spirs_1782"/>
<sequence length="200" mass="22391">MFTVLFNLFSLFTEHRAEQRGNSIFLSRILQFLVLILAGSFLFGIFLPGLSFNSVSVSLSRLMGRNNPLLSSLGTGAFDRFVLVFFGAVVLVNEMNNVIRFILGLIKTEPRLKATTDDDLDSKELGRGKIIGVLERMLFYLFVLTGNYSSVAFVLTAKAFARFKELDDKDFAEYMLIGTLLSSALSIFWTFIIRAVIASL</sequence>
<dbReference type="KEGG" id="ssm:Spirs_1782"/>
<feature type="transmembrane region" description="Helical" evidence="1">
    <location>
        <begin position="70"/>
        <end position="92"/>
    </location>
</feature>
<evidence type="ECO:0000313" key="3">
    <source>
        <dbReference type="Proteomes" id="UP000002318"/>
    </source>
</evidence>
<evidence type="ECO:0000256" key="1">
    <source>
        <dbReference type="SAM" id="Phobius"/>
    </source>
</evidence>
<name>E1R188_SEDSS</name>
<feature type="transmembrane region" description="Helical" evidence="1">
    <location>
        <begin position="175"/>
        <end position="197"/>
    </location>
</feature>
<dbReference type="HOGENOM" id="CLU_1365489_0_0_12"/>
<dbReference type="EMBL" id="CP002116">
    <property type="protein sequence ID" value="ADK80908.1"/>
    <property type="molecule type" value="Genomic_DNA"/>
</dbReference>
<dbReference type="eggNOG" id="COG5061">
    <property type="taxonomic scope" value="Bacteria"/>
</dbReference>
<evidence type="ECO:0000313" key="2">
    <source>
        <dbReference type="EMBL" id="ADK80908.1"/>
    </source>
</evidence>
<proteinExistence type="predicted"/>
<organism evidence="2 3">
    <name type="scientific">Sediminispirochaeta smaragdinae (strain DSM 11293 / JCM 15392 / SEBR 4228)</name>
    <name type="common">Spirochaeta smaragdinae</name>
    <dbReference type="NCBI Taxonomy" id="573413"/>
    <lineage>
        <taxon>Bacteria</taxon>
        <taxon>Pseudomonadati</taxon>
        <taxon>Spirochaetota</taxon>
        <taxon>Spirochaetia</taxon>
        <taxon>Spirochaetales</taxon>
        <taxon>Spirochaetaceae</taxon>
        <taxon>Sediminispirochaeta</taxon>
    </lineage>
</organism>
<reference evidence="2 3" key="1">
    <citation type="journal article" date="2010" name="Stand. Genomic Sci.">
        <title>Complete genome sequence of Spirochaeta smaragdinae type strain (SEBR 4228).</title>
        <authorList>
            <person name="Mavromatis K."/>
            <person name="Yasawong M."/>
            <person name="Chertkov O."/>
            <person name="Lapidus A."/>
            <person name="Lucas S."/>
            <person name="Nolan M."/>
            <person name="Del Rio T.G."/>
            <person name="Tice H."/>
            <person name="Cheng J.F."/>
            <person name="Pitluck S."/>
            <person name="Liolios K."/>
            <person name="Ivanova N."/>
            <person name="Tapia R."/>
            <person name="Han C."/>
            <person name="Bruce D."/>
            <person name="Goodwin L."/>
            <person name="Pati A."/>
            <person name="Chen A."/>
            <person name="Palaniappan K."/>
            <person name="Land M."/>
            <person name="Hauser L."/>
            <person name="Chang Y.J."/>
            <person name="Jeffries C.D."/>
            <person name="Detter J.C."/>
            <person name="Rohde M."/>
            <person name="Brambilla E."/>
            <person name="Spring S."/>
            <person name="Goker M."/>
            <person name="Sikorski J."/>
            <person name="Woyke T."/>
            <person name="Bristow J."/>
            <person name="Eisen J.A."/>
            <person name="Markowitz V."/>
            <person name="Hugenholtz P."/>
            <person name="Klenk H.P."/>
            <person name="Kyrpides N.C."/>
        </authorList>
    </citation>
    <scope>NUCLEOTIDE SEQUENCE [LARGE SCALE GENOMIC DNA]</scope>
    <source>
        <strain evidence="3">DSM 11293 / JCM 15392 / SEBR 4228</strain>
    </source>
</reference>
<keyword evidence="1" id="KW-1133">Transmembrane helix</keyword>
<keyword evidence="1" id="KW-0472">Membrane</keyword>
<feature type="transmembrane region" description="Helical" evidence="1">
    <location>
        <begin position="137"/>
        <end position="155"/>
    </location>
</feature>
<feature type="transmembrane region" description="Helical" evidence="1">
    <location>
        <begin position="29"/>
        <end position="50"/>
    </location>
</feature>
<keyword evidence="3" id="KW-1185">Reference proteome</keyword>
<dbReference type="AlphaFoldDB" id="E1R188"/>
<accession>E1R188</accession>
<gene>
    <name evidence="2" type="ordered locus">Spirs_1782</name>
</gene>
<dbReference type="Proteomes" id="UP000002318">
    <property type="component" value="Chromosome"/>
</dbReference>
<protein>
    <submittedName>
        <fullName evidence="2">Uncharacterized protein</fullName>
    </submittedName>
</protein>
<keyword evidence="1" id="KW-0812">Transmembrane</keyword>